<name>A0ACA9JV67_9GLOM</name>
<accession>A0ACA9JV67</accession>
<dbReference type="EMBL" id="CAJVPM010000198">
    <property type="protein sequence ID" value="CAG8438083.1"/>
    <property type="molecule type" value="Genomic_DNA"/>
</dbReference>
<keyword evidence="2" id="KW-1185">Reference proteome</keyword>
<dbReference type="Proteomes" id="UP000789860">
    <property type="component" value="Unassembled WGS sequence"/>
</dbReference>
<gene>
    <name evidence="1" type="ORF">SCALOS_LOCUS418</name>
</gene>
<sequence>MGWNSWNNFHCKINETLIRSTADSMIKYGFLNAGYKYLNLDDCWSSPHRNSTGYLMPDPKT</sequence>
<proteinExistence type="predicted"/>
<protein>
    <submittedName>
        <fullName evidence="1">8515_t:CDS:1</fullName>
    </submittedName>
</protein>
<evidence type="ECO:0000313" key="2">
    <source>
        <dbReference type="Proteomes" id="UP000789860"/>
    </source>
</evidence>
<feature type="non-terminal residue" evidence="1">
    <location>
        <position position="61"/>
    </location>
</feature>
<organism evidence="1 2">
    <name type="scientific">Scutellospora calospora</name>
    <dbReference type="NCBI Taxonomy" id="85575"/>
    <lineage>
        <taxon>Eukaryota</taxon>
        <taxon>Fungi</taxon>
        <taxon>Fungi incertae sedis</taxon>
        <taxon>Mucoromycota</taxon>
        <taxon>Glomeromycotina</taxon>
        <taxon>Glomeromycetes</taxon>
        <taxon>Diversisporales</taxon>
        <taxon>Gigasporaceae</taxon>
        <taxon>Scutellospora</taxon>
    </lineage>
</organism>
<comment type="caution">
    <text evidence="1">The sequence shown here is derived from an EMBL/GenBank/DDBJ whole genome shotgun (WGS) entry which is preliminary data.</text>
</comment>
<evidence type="ECO:0000313" key="1">
    <source>
        <dbReference type="EMBL" id="CAG8438083.1"/>
    </source>
</evidence>
<reference evidence="1" key="1">
    <citation type="submission" date="2021-06" db="EMBL/GenBank/DDBJ databases">
        <authorList>
            <person name="Kallberg Y."/>
            <person name="Tangrot J."/>
            <person name="Rosling A."/>
        </authorList>
    </citation>
    <scope>NUCLEOTIDE SEQUENCE</scope>
    <source>
        <strain evidence="1">AU212A</strain>
    </source>
</reference>